<evidence type="ECO:0000313" key="1">
    <source>
        <dbReference type="EMBL" id="KAK5832339.1"/>
    </source>
</evidence>
<sequence>MCINICLHKFSFSVAPAELCPRIRLQCLAGNLLLSRLVVAIAKTATAMVSKRVIMSFLTSEHKDALSNNGAKSKSDSHSFSILGVAADDNMMQQCVGSLAQWFKCR</sequence>
<name>A0ABR0PZX4_GOSAR</name>
<reference evidence="1 2" key="1">
    <citation type="submission" date="2023-03" db="EMBL/GenBank/DDBJ databases">
        <title>WGS of Gossypium arboreum.</title>
        <authorList>
            <person name="Yu D."/>
        </authorList>
    </citation>
    <scope>NUCLEOTIDE SEQUENCE [LARGE SCALE GENOMIC DNA]</scope>
    <source>
        <tissue evidence="1">Leaf</tissue>
    </source>
</reference>
<gene>
    <name evidence="1" type="ORF">PVK06_016141</name>
</gene>
<protein>
    <submittedName>
        <fullName evidence="1">Uncharacterized protein</fullName>
    </submittedName>
</protein>
<dbReference type="Proteomes" id="UP001358586">
    <property type="component" value="Chromosome 5"/>
</dbReference>
<organism evidence="1 2">
    <name type="scientific">Gossypium arboreum</name>
    <name type="common">Tree cotton</name>
    <name type="synonym">Gossypium nanking</name>
    <dbReference type="NCBI Taxonomy" id="29729"/>
    <lineage>
        <taxon>Eukaryota</taxon>
        <taxon>Viridiplantae</taxon>
        <taxon>Streptophyta</taxon>
        <taxon>Embryophyta</taxon>
        <taxon>Tracheophyta</taxon>
        <taxon>Spermatophyta</taxon>
        <taxon>Magnoliopsida</taxon>
        <taxon>eudicotyledons</taxon>
        <taxon>Gunneridae</taxon>
        <taxon>Pentapetalae</taxon>
        <taxon>rosids</taxon>
        <taxon>malvids</taxon>
        <taxon>Malvales</taxon>
        <taxon>Malvaceae</taxon>
        <taxon>Malvoideae</taxon>
        <taxon>Gossypium</taxon>
    </lineage>
</organism>
<accession>A0ABR0PZX4</accession>
<dbReference type="EMBL" id="JARKNE010000005">
    <property type="protein sequence ID" value="KAK5832339.1"/>
    <property type="molecule type" value="Genomic_DNA"/>
</dbReference>
<evidence type="ECO:0000313" key="2">
    <source>
        <dbReference type="Proteomes" id="UP001358586"/>
    </source>
</evidence>
<proteinExistence type="predicted"/>
<keyword evidence="2" id="KW-1185">Reference proteome</keyword>
<comment type="caution">
    <text evidence="1">The sequence shown here is derived from an EMBL/GenBank/DDBJ whole genome shotgun (WGS) entry which is preliminary data.</text>
</comment>